<evidence type="ECO:0000313" key="1">
    <source>
        <dbReference type="EMBL" id="TLQ07600.1"/>
    </source>
</evidence>
<accession>A0A5R9C423</accession>
<gene>
    <name evidence="1" type="ORF">FEZ48_06360</name>
</gene>
<dbReference type="Proteomes" id="UP000307201">
    <property type="component" value="Unassembled WGS sequence"/>
</dbReference>
<organism evidence="1 2">
    <name type="scientific">Marinilactibacillus psychrotolerans</name>
    <dbReference type="NCBI Taxonomy" id="191770"/>
    <lineage>
        <taxon>Bacteria</taxon>
        <taxon>Bacillati</taxon>
        <taxon>Bacillota</taxon>
        <taxon>Bacilli</taxon>
        <taxon>Lactobacillales</taxon>
        <taxon>Carnobacteriaceae</taxon>
        <taxon>Marinilactibacillus</taxon>
    </lineage>
</organism>
<dbReference type="EMBL" id="VBTE01000015">
    <property type="protein sequence ID" value="TLQ07600.1"/>
    <property type="molecule type" value="Genomic_DNA"/>
</dbReference>
<name>A0A5R9C423_9LACT</name>
<proteinExistence type="predicted"/>
<comment type="caution">
    <text evidence="1">The sequence shown here is derived from an EMBL/GenBank/DDBJ whole genome shotgun (WGS) entry which is preliminary data.</text>
</comment>
<protein>
    <submittedName>
        <fullName evidence="1">Uncharacterized protein</fullName>
    </submittedName>
</protein>
<dbReference type="RefSeq" id="WP_138471717.1">
    <property type="nucleotide sequence ID" value="NZ_VBTE01000015.1"/>
</dbReference>
<reference evidence="1 2" key="1">
    <citation type="submission" date="2019-05" db="EMBL/GenBank/DDBJ databases">
        <title>The metagenome of a microbial culture collection derived from dairy environment covers the genomic content of the human microbiome.</title>
        <authorList>
            <person name="Roder T."/>
            <person name="Wuthrich D."/>
            <person name="Sattari Z."/>
            <person name="Von Ah U."/>
            <person name="Bar C."/>
            <person name="Ronchi F."/>
            <person name="Macpherson A.J."/>
            <person name="Ganal-Vonarburg S.C."/>
            <person name="Bruggmann R."/>
            <person name="Vergeres G."/>
        </authorList>
    </citation>
    <scope>NUCLEOTIDE SEQUENCE [LARGE SCALE GENOMIC DNA]</scope>
    <source>
        <strain evidence="1 2">FAM 24235</strain>
    </source>
</reference>
<evidence type="ECO:0000313" key="2">
    <source>
        <dbReference type="Proteomes" id="UP000307201"/>
    </source>
</evidence>
<dbReference type="AlphaFoldDB" id="A0A5R9C423"/>
<sequence length="71" mass="8545">MGKLKHRVTRRLLKSRNNMQISLEFENYEEAKNFVENVCFNPEEDYTHLEDSNDFHEEFHGNKEIVSIDKT</sequence>